<accession>A0A834TKK5</accession>
<dbReference type="CDD" id="cd06222">
    <property type="entry name" value="RNase_H_like"/>
    <property type="match status" value="1"/>
</dbReference>
<feature type="transmembrane region" description="Helical" evidence="1">
    <location>
        <begin position="77"/>
        <end position="97"/>
    </location>
</feature>
<proteinExistence type="predicted"/>
<evidence type="ECO:0000313" key="3">
    <source>
        <dbReference type="EMBL" id="KAF7823883.1"/>
    </source>
</evidence>
<evidence type="ECO:0000259" key="2">
    <source>
        <dbReference type="Pfam" id="PF13456"/>
    </source>
</evidence>
<feature type="transmembrane region" description="Helical" evidence="1">
    <location>
        <begin position="21"/>
        <end position="42"/>
    </location>
</feature>
<protein>
    <submittedName>
        <fullName evidence="3">Putative ribonuclease H-like domain-containing protein</fullName>
    </submittedName>
</protein>
<keyword evidence="1" id="KW-0812">Transmembrane</keyword>
<sequence length="115" mass="12931">MAVAGVIRNHMGHWVSGFSEFIGPGCSLTAEIWGLFLGLKLARELGRSYFNLIFTGSTMLTARRTDVLIFWLEMLLFPGLLLSFSTQSLMIFLVFWVDLSGIKYTRNCRGTFDPG</sequence>
<keyword evidence="4" id="KW-1185">Reference proteome</keyword>
<dbReference type="EMBL" id="JAAIUW010000007">
    <property type="protein sequence ID" value="KAF7823883.1"/>
    <property type="molecule type" value="Genomic_DNA"/>
</dbReference>
<comment type="caution">
    <text evidence="3">The sequence shown here is derived from an EMBL/GenBank/DDBJ whole genome shotgun (WGS) entry which is preliminary data.</text>
</comment>
<reference evidence="3" key="1">
    <citation type="submission" date="2020-09" db="EMBL/GenBank/DDBJ databases">
        <title>Genome-Enabled Discovery of Anthraquinone Biosynthesis in Senna tora.</title>
        <authorList>
            <person name="Kang S.-H."/>
            <person name="Pandey R.P."/>
            <person name="Lee C.-M."/>
            <person name="Sim J.-S."/>
            <person name="Jeong J.-T."/>
            <person name="Choi B.-S."/>
            <person name="Jung M."/>
            <person name="Ginzburg D."/>
            <person name="Zhao K."/>
            <person name="Won S.Y."/>
            <person name="Oh T.-J."/>
            <person name="Yu Y."/>
            <person name="Kim N.-H."/>
            <person name="Lee O.R."/>
            <person name="Lee T.-H."/>
            <person name="Bashyal P."/>
            <person name="Kim T.-S."/>
            <person name="Lee W.-H."/>
            <person name="Kawkins C."/>
            <person name="Kim C.-K."/>
            <person name="Kim J.S."/>
            <person name="Ahn B.O."/>
            <person name="Rhee S.Y."/>
            <person name="Sohng J.K."/>
        </authorList>
    </citation>
    <scope>NUCLEOTIDE SEQUENCE</scope>
    <source>
        <tissue evidence="3">Leaf</tissue>
    </source>
</reference>
<gene>
    <name evidence="3" type="ORF">G2W53_022027</name>
</gene>
<dbReference type="InterPro" id="IPR002156">
    <property type="entry name" value="RNaseH_domain"/>
</dbReference>
<name>A0A834TKK5_9FABA</name>
<dbReference type="Proteomes" id="UP000634136">
    <property type="component" value="Unassembled WGS sequence"/>
</dbReference>
<dbReference type="Pfam" id="PF13456">
    <property type="entry name" value="RVT_3"/>
    <property type="match status" value="1"/>
</dbReference>
<feature type="domain" description="RNase H type-1" evidence="2">
    <location>
        <begin position="3"/>
        <end position="48"/>
    </location>
</feature>
<dbReference type="GO" id="GO:0004523">
    <property type="term" value="F:RNA-DNA hybrid ribonuclease activity"/>
    <property type="evidence" value="ECO:0007669"/>
    <property type="project" value="InterPro"/>
</dbReference>
<dbReference type="GO" id="GO:0003676">
    <property type="term" value="F:nucleic acid binding"/>
    <property type="evidence" value="ECO:0007669"/>
    <property type="project" value="InterPro"/>
</dbReference>
<organism evidence="3 4">
    <name type="scientific">Senna tora</name>
    <dbReference type="NCBI Taxonomy" id="362788"/>
    <lineage>
        <taxon>Eukaryota</taxon>
        <taxon>Viridiplantae</taxon>
        <taxon>Streptophyta</taxon>
        <taxon>Embryophyta</taxon>
        <taxon>Tracheophyta</taxon>
        <taxon>Spermatophyta</taxon>
        <taxon>Magnoliopsida</taxon>
        <taxon>eudicotyledons</taxon>
        <taxon>Gunneridae</taxon>
        <taxon>Pentapetalae</taxon>
        <taxon>rosids</taxon>
        <taxon>fabids</taxon>
        <taxon>Fabales</taxon>
        <taxon>Fabaceae</taxon>
        <taxon>Caesalpinioideae</taxon>
        <taxon>Cassia clade</taxon>
        <taxon>Senna</taxon>
    </lineage>
</organism>
<dbReference type="AlphaFoldDB" id="A0A834TKK5"/>
<evidence type="ECO:0000256" key="1">
    <source>
        <dbReference type="SAM" id="Phobius"/>
    </source>
</evidence>
<keyword evidence="1" id="KW-1133">Transmembrane helix</keyword>
<evidence type="ECO:0000313" key="4">
    <source>
        <dbReference type="Proteomes" id="UP000634136"/>
    </source>
</evidence>
<dbReference type="InterPro" id="IPR044730">
    <property type="entry name" value="RNase_H-like_dom_plant"/>
</dbReference>
<keyword evidence="1" id="KW-0472">Membrane</keyword>